<accession>A0A6G1QQR1</accession>
<keyword evidence="2" id="KW-1185">Reference proteome</keyword>
<organism evidence="1 2">
    <name type="scientific">Channa argus</name>
    <name type="common">Northern snakehead</name>
    <name type="synonym">Ophicephalus argus</name>
    <dbReference type="NCBI Taxonomy" id="215402"/>
    <lineage>
        <taxon>Eukaryota</taxon>
        <taxon>Metazoa</taxon>
        <taxon>Chordata</taxon>
        <taxon>Craniata</taxon>
        <taxon>Vertebrata</taxon>
        <taxon>Euteleostomi</taxon>
        <taxon>Actinopterygii</taxon>
        <taxon>Neopterygii</taxon>
        <taxon>Teleostei</taxon>
        <taxon>Neoteleostei</taxon>
        <taxon>Acanthomorphata</taxon>
        <taxon>Anabantaria</taxon>
        <taxon>Anabantiformes</taxon>
        <taxon>Channoidei</taxon>
        <taxon>Channidae</taxon>
        <taxon>Channa</taxon>
    </lineage>
</organism>
<evidence type="ECO:0000313" key="2">
    <source>
        <dbReference type="Proteomes" id="UP000503349"/>
    </source>
</evidence>
<proteinExistence type="predicted"/>
<gene>
    <name evidence="1" type="ORF">EXN66_Car020712</name>
</gene>
<reference evidence="2" key="2">
    <citation type="submission" date="2019-02" db="EMBL/GenBank/DDBJ databases">
        <title>Opniocepnalus argus Var Kimnra genome.</title>
        <authorList>
            <person name="Zhou C."/>
            <person name="Xiao S."/>
        </authorList>
    </citation>
    <scope>NUCLEOTIDE SEQUENCE [LARGE SCALE GENOMIC DNA]</scope>
</reference>
<dbReference type="InterPro" id="IPR026828">
    <property type="entry name" value="SAPC2_1/2"/>
</dbReference>
<dbReference type="PANTHER" id="PTHR14907">
    <property type="entry name" value="FI14130P"/>
    <property type="match status" value="1"/>
</dbReference>
<dbReference type="Pfam" id="PF11414">
    <property type="entry name" value="Suppressor_APC"/>
    <property type="match status" value="1"/>
</dbReference>
<evidence type="ECO:0000313" key="1">
    <source>
        <dbReference type="EMBL" id="KAF3705021.1"/>
    </source>
</evidence>
<dbReference type="PANTHER" id="PTHR14907:SF2">
    <property type="entry name" value="SUPPRESSOR APC DOMAIN-CONTAINING PROTEIN 2"/>
    <property type="match status" value="1"/>
</dbReference>
<reference evidence="1 2" key="1">
    <citation type="submission" date="2019-02" db="EMBL/GenBank/DDBJ databases">
        <title>Opniocepnalus argus genome.</title>
        <authorList>
            <person name="Zhou C."/>
            <person name="Xiao S."/>
        </authorList>
    </citation>
    <scope>NUCLEOTIDE SEQUENCE [LARGE SCALE GENOMIC DNA]</scope>
    <source>
        <strain evidence="1">OARG1902GOOAL</strain>
        <tissue evidence="1">Muscle</tissue>
    </source>
</reference>
<dbReference type="Proteomes" id="UP000503349">
    <property type="component" value="Chromosome 21"/>
</dbReference>
<sequence length="178" mass="20221">MISQGLFQTPAGHFSASKSATNLFVTGSNLRFVPGPVVYLFFQIKRLRDLEKEKDALWCGLEIIEKARIWYLQQLRDNRAQQYRIETDRALGSCHNGAAEAWSCLLRSRIQRVNGSLGSVMSEPNVMSCSNPSLPETVTDCDLRWHNTLLTRELSGKNHQISKLELEKDALLEQLDEL</sequence>
<dbReference type="AlphaFoldDB" id="A0A6G1QQR1"/>
<protein>
    <submittedName>
        <fullName evidence="1">Suppressor APC domain-containing protein 2</fullName>
    </submittedName>
</protein>
<dbReference type="EMBL" id="CM015732">
    <property type="protein sequence ID" value="KAF3705021.1"/>
    <property type="molecule type" value="Genomic_DNA"/>
</dbReference>
<name>A0A6G1QQR1_CHAAH</name>